<evidence type="ECO:0000313" key="1">
    <source>
        <dbReference type="EMBL" id="OGL98431.1"/>
    </source>
</evidence>
<comment type="caution">
    <text evidence="1">The sequence shown here is derived from an EMBL/GenBank/DDBJ whole genome shotgun (WGS) entry which is preliminary data.</text>
</comment>
<organism evidence="1 2">
    <name type="scientific">Candidatus Uhrbacteria bacterium RIFOXYB2_FULL_57_15</name>
    <dbReference type="NCBI Taxonomy" id="1802422"/>
    <lineage>
        <taxon>Bacteria</taxon>
        <taxon>Candidatus Uhriibacteriota</taxon>
    </lineage>
</organism>
<proteinExistence type="predicted"/>
<accession>A0A1F7W6K1</accession>
<dbReference type="AlphaFoldDB" id="A0A1F7W6K1"/>
<protein>
    <submittedName>
        <fullName evidence="1">Uncharacterized protein</fullName>
    </submittedName>
</protein>
<dbReference type="EMBL" id="MGFE01000020">
    <property type="protein sequence ID" value="OGL98431.1"/>
    <property type="molecule type" value="Genomic_DNA"/>
</dbReference>
<dbReference type="Proteomes" id="UP000176501">
    <property type="component" value="Unassembled WGS sequence"/>
</dbReference>
<name>A0A1F7W6K1_9BACT</name>
<reference evidence="1 2" key="1">
    <citation type="journal article" date="2016" name="Nat. Commun.">
        <title>Thousands of microbial genomes shed light on interconnected biogeochemical processes in an aquifer system.</title>
        <authorList>
            <person name="Anantharaman K."/>
            <person name="Brown C.T."/>
            <person name="Hug L.A."/>
            <person name="Sharon I."/>
            <person name="Castelle C.J."/>
            <person name="Probst A.J."/>
            <person name="Thomas B.C."/>
            <person name="Singh A."/>
            <person name="Wilkins M.J."/>
            <person name="Karaoz U."/>
            <person name="Brodie E.L."/>
            <person name="Williams K.H."/>
            <person name="Hubbard S.S."/>
            <person name="Banfield J.F."/>
        </authorList>
    </citation>
    <scope>NUCLEOTIDE SEQUENCE [LARGE SCALE GENOMIC DNA]</scope>
</reference>
<evidence type="ECO:0000313" key="2">
    <source>
        <dbReference type="Proteomes" id="UP000176501"/>
    </source>
</evidence>
<sequence length="88" mass="9869">MSSTPEDNQIPDDANNLAEVLHALKAVGAAPNPDKPEGSVLGIDGQWVKLGEERTEWDERACYVHPDILMKWAEEDRQEAEQKKNNDL</sequence>
<gene>
    <name evidence="1" type="ORF">A2304_01930</name>
</gene>